<dbReference type="InterPro" id="IPR006461">
    <property type="entry name" value="PLAC_motif_containing"/>
</dbReference>
<sequence length="153" mass="16590">MHYPPEGPSYITPTYHQTLQPVAAPVVTNQNTLSNTVVIGQTGDTGNGFLVIPMDKLQSRDWTSGICSCLNDFAGCILTFVCPAIMMCRLANRLDECAFLMYCTPGGAMALRTKLRTMGGIKGSICGDCVMTCCCCICCTMCQMSRELDKMSL</sequence>
<reference evidence="2" key="1">
    <citation type="submission" date="2020-05" db="UniProtKB">
        <authorList>
            <consortium name="EnsemblMetazoa"/>
        </authorList>
    </citation>
    <scope>IDENTIFICATION</scope>
    <source>
        <strain evidence="2">BB02</strain>
    </source>
</reference>
<dbReference type="OrthoDB" id="6084258at2759"/>
<dbReference type="KEGG" id="bgt:106080190"/>
<proteinExistence type="inferred from homology"/>
<dbReference type="Pfam" id="PF04749">
    <property type="entry name" value="PLAC8"/>
    <property type="match status" value="1"/>
</dbReference>
<protein>
    <submittedName>
        <fullName evidence="2">Uncharacterized protein</fullName>
    </submittedName>
</protein>
<dbReference type="STRING" id="6526.A0A2C9LG59"/>
<evidence type="ECO:0000256" key="1">
    <source>
        <dbReference type="ARBA" id="ARBA00009024"/>
    </source>
</evidence>
<dbReference type="VEuPathDB" id="VectorBase:BGLAX_048965"/>
<dbReference type="Proteomes" id="UP000076420">
    <property type="component" value="Unassembled WGS sequence"/>
</dbReference>
<evidence type="ECO:0000313" key="2">
    <source>
        <dbReference type="EnsemblMetazoa" id="BGLB030808-PA"/>
    </source>
</evidence>
<dbReference type="NCBIfam" id="TIGR01571">
    <property type="entry name" value="A_thal_Cys_rich"/>
    <property type="match status" value="1"/>
</dbReference>
<name>A0A2C9LG59_BIOGL</name>
<accession>A0A2C9LG59</accession>
<dbReference type="PANTHER" id="PTHR15907">
    <property type="entry name" value="DUF614 FAMILY PROTEIN-RELATED"/>
    <property type="match status" value="1"/>
</dbReference>
<gene>
    <name evidence="2" type="primary">106080190</name>
</gene>
<organism evidence="2 3">
    <name type="scientific">Biomphalaria glabrata</name>
    <name type="common">Bloodfluke planorb</name>
    <name type="synonym">Freshwater snail</name>
    <dbReference type="NCBI Taxonomy" id="6526"/>
    <lineage>
        <taxon>Eukaryota</taxon>
        <taxon>Metazoa</taxon>
        <taxon>Spiralia</taxon>
        <taxon>Lophotrochozoa</taxon>
        <taxon>Mollusca</taxon>
        <taxon>Gastropoda</taxon>
        <taxon>Heterobranchia</taxon>
        <taxon>Euthyneura</taxon>
        <taxon>Panpulmonata</taxon>
        <taxon>Hygrophila</taxon>
        <taxon>Lymnaeoidea</taxon>
        <taxon>Planorbidae</taxon>
        <taxon>Biomphalaria</taxon>
    </lineage>
</organism>
<comment type="similarity">
    <text evidence="1">Belongs to the cornifelin family.</text>
</comment>
<dbReference type="RefSeq" id="XP_013096970.2">
    <property type="nucleotide sequence ID" value="XM_013241516.2"/>
</dbReference>
<dbReference type="VEuPathDB" id="VectorBase:BGLB030808"/>
<dbReference type="AlphaFoldDB" id="A0A2C9LG59"/>
<evidence type="ECO:0000313" key="3">
    <source>
        <dbReference type="Proteomes" id="UP000076420"/>
    </source>
</evidence>
<dbReference type="EnsemblMetazoa" id="BGLB030808-RA">
    <property type="protein sequence ID" value="BGLB030808-PA"/>
    <property type="gene ID" value="BGLB030808"/>
</dbReference>